<reference evidence="2" key="1">
    <citation type="submission" date="2022-04" db="UniProtKB">
        <authorList>
            <consortium name="RefSeq"/>
        </authorList>
    </citation>
    <scope>IDENTIFICATION</scope>
    <source>
        <tissue evidence="2">In vitro plantlets</tissue>
    </source>
</reference>
<dbReference type="PANTHER" id="PTHR39741:SF14">
    <property type="entry name" value="F-BOX DOMAIN-CONTAINING PROTEIN"/>
    <property type="match status" value="1"/>
</dbReference>
<dbReference type="InterPro" id="IPR036047">
    <property type="entry name" value="F-box-like_dom_sf"/>
</dbReference>
<feature type="domain" description="F-box" evidence="1">
    <location>
        <begin position="11"/>
        <end position="52"/>
    </location>
</feature>
<dbReference type="RefSeq" id="XP_015900209.2">
    <property type="nucleotide sequence ID" value="XM_016044723.4"/>
</dbReference>
<dbReference type="Pfam" id="PF12937">
    <property type="entry name" value="F-box-like"/>
    <property type="match status" value="1"/>
</dbReference>
<sequence>MDSRIDFLNWLEIDMSMKILTSLEDPADLARISCVSRTWRQFVVENALWKQLCLRRFPQLSKVAHVVEVNDCEANEPSAGSSNSKECETLERDHRAYAILGRRCKEFAVEDCISEAIGASSTDNYPEESIDNTLEPRDIVARRASYWSSKGQSDPSVPETLIYKLDSDFYVVTEINIKPFRAFFQLGFPIYSAKYVRFRMGYPKSPSDLVSDSMKESSHDDKFIWTYTSQKFKMARESILQKFKLPEPILCIGGFVQIEFLGRVQKQTMDCLFYICVSHVEVLGQSLAPALAVEDLDPSGRFVLKNNLQAKGDCKPGLPKRKSRAITEQRARQLQGLINEFEDFDEDYAEYILALEDESDEEFVL</sequence>
<dbReference type="SUPFAM" id="SSF81383">
    <property type="entry name" value="F-box domain"/>
    <property type="match status" value="1"/>
</dbReference>
<dbReference type="SMART" id="SM00256">
    <property type="entry name" value="FBOX"/>
    <property type="match status" value="1"/>
</dbReference>
<gene>
    <name evidence="2" type="primary">LOC107433433</name>
</gene>
<organism evidence="2">
    <name type="scientific">Ziziphus jujuba</name>
    <name type="common">Chinese jujube</name>
    <name type="synonym">Ziziphus sativa</name>
    <dbReference type="NCBI Taxonomy" id="326968"/>
    <lineage>
        <taxon>Eukaryota</taxon>
        <taxon>Viridiplantae</taxon>
        <taxon>Streptophyta</taxon>
        <taxon>Embryophyta</taxon>
        <taxon>Tracheophyta</taxon>
        <taxon>Spermatophyta</taxon>
        <taxon>Magnoliopsida</taxon>
        <taxon>eudicotyledons</taxon>
        <taxon>Gunneridae</taxon>
        <taxon>Pentapetalae</taxon>
        <taxon>rosids</taxon>
        <taxon>fabids</taxon>
        <taxon>Rosales</taxon>
        <taxon>Rhamnaceae</taxon>
        <taxon>Paliureae</taxon>
        <taxon>Ziziphus</taxon>
    </lineage>
</organism>
<dbReference type="PANTHER" id="PTHR39741">
    <property type="entry name" value="F-BOX DOMAIN CONTAINING PROTEIN, EXPRESSED"/>
    <property type="match status" value="1"/>
</dbReference>
<dbReference type="InterPro" id="IPR001810">
    <property type="entry name" value="F-box_dom"/>
</dbReference>
<proteinExistence type="predicted"/>
<dbReference type="AlphaFoldDB" id="A0A6P4APF9"/>
<dbReference type="GeneID" id="107433433"/>
<protein>
    <submittedName>
        <fullName evidence="2">F-box protein At4g00755</fullName>
    </submittedName>
</protein>
<dbReference type="Gene3D" id="1.20.1280.50">
    <property type="match status" value="1"/>
</dbReference>
<dbReference type="RefSeq" id="XP_015900209.1">
    <property type="nucleotide sequence ID" value="XM_016044723.2"/>
</dbReference>
<dbReference type="RefSeq" id="XP_015900208.2">
    <property type="nucleotide sequence ID" value="XM_016044722.4"/>
</dbReference>
<accession>A0A6P4APF9</accession>
<dbReference type="InterPro" id="IPR055336">
    <property type="entry name" value="At4g00755-like"/>
</dbReference>
<name>A0A6P4APF9_ZIZJJ</name>
<evidence type="ECO:0000259" key="1">
    <source>
        <dbReference type="SMART" id="SM00256"/>
    </source>
</evidence>
<evidence type="ECO:0000313" key="2">
    <source>
        <dbReference type="RefSeq" id="XP_015900209.1"/>
    </source>
</evidence>